<keyword evidence="3" id="KW-1185">Reference proteome</keyword>
<gene>
    <name evidence="2" type="ORF">NBRC116187_09050</name>
</gene>
<name>A0ABP9ZM63_9GAMM</name>
<dbReference type="InterPro" id="IPR029058">
    <property type="entry name" value="AB_hydrolase_fold"/>
</dbReference>
<proteinExistence type="predicted"/>
<dbReference type="SUPFAM" id="SSF53474">
    <property type="entry name" value="alpha/beta-Hydrolases"/>
    <property type="match status" value="1"/>
</dbReference>
<evidence type="ECO:0000313" key="3">
    <source>
        <dbReference type="Proteomes" id="UP001486808"/>
    </source>
</evidence>
<dbReference type="Pfam" id="PF12697">
    <property type="entry name" value="Abhydrolase_6"/>
    <property type="match status" value="1"/>
</dbReference>
<dbReference type="Gene3D" id="3.40.50.1820">
    <property type="entry name" value="alpha/beta hydrolase"/>
    <property type="match status" value="1"/>
</dbReference>
<dbReference type="RefSeq" id="WP_353386778.1">
    <property type="nucleotide sequence ID" value="NZ_BAABWD010000001.1"/>
</dbReference>
<sequence length="276" mass="29442">MNSITAANAPTFSADQIFQQACRAFSRPRRIAASPAEQELLAQASHSVHRHADQEIQVWTLGSGPRVLLVHGWDSRGSHLAAFVEPLLRAGFAVTLFDLPAHGDSSGDHSSVVHASQALLSLTRELGDVQAVIAHSIGSAAALIAFQQGLQVKASVHLCGPSSLSAMVGLQARGFSLNPAQSEDFQRWVEDFIGQPTQSVDLPSLLDGLRHRALIMHDPEDKVVPAAASQDLHAAWPGSELVTLQGLGHRRVLTDTQVITRAVTHVSQQLVASTAP</sequence>
<evidence type="ECO:0000313" key="2">
    <source>
        <dbReference type="EMBL" id="GAA6130545.1"/>
    </source>
</evidence>
<dbReference type="Proteomes" id="UP001486808">
    <property type="component" value="Unassembled WGS sequence"/>
</dbReference>
<feature type="domain" description="AB hydrolase-1" evidence="1">
    <location>
        <begin position="67"/>
        <end position="253"/>
    </location>
</feature>
<organism evidence="2 3">
    <name type="scientific">Halopseudomonas sabulinigri</name>
    <dbReference type="NCBI Taxonomy" id="472181"/>
    <lineage>
        <taxon>Bacteria</taxon>
        <taxon>Pseudomonadati</taxon>
        <taxon>Pseudomonadota</taxon>
        <taxon>Gammaproteobacteria</taxon>
        <taxon>Pseudomonadales</taxon>
        <taxon>Pseudomonadaceae</taxon>
        <taxon>Halopseudomonas</taxon>
    </lineage>
</organism>
<dbReference type="GO" id="GO:0016787">
    <property type="term" value="F:hydrolase activity"/>
    <property type="evidence" value="ECO:0007669"/>
    <property type="project" value="UniProtKB-KW"/>
</dbReference>
<protein>
    <submittedName>
        <fullName evidence="2">Alpha/beta fold hydrolase</fullName>
    </submittedName>
</protein>
<dbReference type="PANTHER" id="PTHR43689:SF8">
    <property type="entry name" value="ALPHA_BETA-HYDROLASES SUPERFAMILY PROTEIN"/>
    <property type="match status" value="1"/>
</dbReference>
<dbReference type="EMBL" id="BAABWD010000001">
    <property type="protein sequence ID" value="GAA6130545.1"/>
    <property type="molecule type" value="Genomic_DNA"/>
</dbReference>
<evidence type="ECO:0000259" key="1">
    <source>
        <dbReference type="Pfam" id="PF12697"/>
    </source>
</evidence>
<dbReference type="InterPro" id="IPR000073">
    <property type="entry name" value="AB_hydrolase_1"/>
</dbReference>
<reference evidence="2 3" key="1">
    <citation type="submission" date="2024-04" db="EMBL/GenBank/DDBJ databases">
        <title>Draft genome sequence of Halopseudomonas sabulinigri NBRC 116187.</title>
        <authorList>
            <person name="Miyakawa T."/>
            <person name="Kusuya Y."/>
            <person name="Miura T."/>
        </authorList>
    </citation>
    <scope>NUCLEOTIDE SEQUENCE [LARGE SCALE GENOMIC DNA]</scope>
    <source>
        <strain evidence="2 3">4NH20-0042</strain>
    </source>
</reference>
<dbReference type="PANTHER" id="PTHR43689">
    <property type="entry name" value="HYDROLASE"/>
    <property type="match status" value="1"/>
</dbReference>
<keyword evidence="2" id="KW-0378">Hydrolase</keyword>
<accession>A0ABP9ZM63</accession>
<comment type="caution">
    <text evidence="2">The sequence shown here is derived from an EMBL/GenBank/DDBJ whole genome shotgun (WGS) entry which is preliminary data.</text>
</comment>